<accession>A0AAD7B5G3</accession>
<sequence length="127" mass="14375">FSPLIVTYTLGILPYNIRANGYNIFNLAVSVALMFNQFVNPLRSIVDVLSWRYRDYIVYCVWIACKLVVLYCFVIETKNRTLEETAAMFNGTDAAEHIVDAAAAQAGVAHDLGLDEEKVREGHREEK</sequence>
<dbReference type="GO" id="GO:0005351">
    <property type="term" value="F:carbohydrate:proton symporter activity"/>
    <property type="evidence" value="ECO:0007669"/>
    <property type="project" value="TreeGrafter"/>
</dbReference>
<dbReference type="InterPro" id="IPR036259">
    <property type="entry name" value="MFS_trans_sf"/>
</dbReference>
<organism evidence="3 4">
    <name type="scientific">Roridomyces roridus</name>
    <dbReference type="NCBI Taxonomy" id="1738132"/>
    <lineage>
        <taxon>Eukaryota</taxon>
        <taxon>Fungi</taxon>
        <taxon>Dikarya</taxon>
        <taxon>Basidiomycota</taxon>
        <taxon>Agaricomycotina</taxon>
        <taxon>Agaricomycetes</taxon>
        <taxon>Agaricomycetidae</taxon>
        <taxon>Agaricales</taxon>
        <taxon>Marasmiineae</taxon>
        <taxon>Mycenaceae</taxon>
        <taxon>Roridomyces</taxon>
    </lineage>
</organism>
<protein>
    <submittedName>
        <fullName evidence="3">Uncharacterized protein</fullName>
    </submittedName>
</protein>
<evidence type="ECO:0000256" key="1">
    <source>
        <dbReference type="ARBA" id="ARBA00004141"/>
    </source>
</evidence>
<comment type="subcellular location">
    <subcellularLocation>
        <location evidence="1">Membrane</location>
        <topology evidence="1">Multi-pass membrane protein</topology>
    </subcellularLocation>
</comment>
<gene>
    <name evidence="3" type="ORF">FB45DRAFT_761363</name>
</gene>
<keyword evidence="4" id="KW-1185">Reference proteome</keyword>
<proteinExistence type="predicted"/>
<keyword evidence="2" id="KW-0812">Transmembrane</keyword>
<dbReference type="GO" id="GO:0016020">
    <property type="term" value="C:membrane"/>
    <property type="evidence" value="ECO:0007669"/>
    <property type="project" value="UniProtKB-SubCell"/>
</dbReference>
<keyword evidence="2" id="KW-1133">Transmembrane helix</keyword>
<name>A0AAD7B5G3_9AGAR</name>
<dbReference type="PANTHER" id="PTHR48022">
    <property type="entry name" value="PLASTIDIC GLUCOSE TRANSPORTER 4"/>
    <property type="match status" value="1"/>
</dbReference>
<evidence type="ECO:0000313" key="4">
    <source>
        <dbReference type="Proteomes" id="UP001221142"/>
    </source>
</evidence>
<evidence type="ECO:0000313" key="3">
    <source>
        <dbReference type="EMBL" id="KAJ7610394.1"/>
    </source>
</evidence>
<reference evidence="3" key="1">
    <citation type="submission" date="2023-03" db="EMBL/GenBank/DDBJ databases">
        <title>Massive genome expansion in bonnet fungi (Mycena s.s.) driven by repeated elements and novel gene families across ecological guilds.</title>
        <authorList>
            <consortium name="Lawrence Berkeley National Laboratory"/>
            <person name="Harder C.B."/>
            <person name="Miyauchi S."/>
            <person name="Viragh M."/>
            <person name="Kuo A."/>
            <person name="Thoen E."/>
            <person name="Andreopoulos B."/>
            <person name="Lu D."/>
            <person name="Skrede I."/>
            <person name="Drula E."/>
            <person name="Henrissat B."/>
            <person name="Morin E."/>
            <person name="Kohler A."/>
            <person name="Barry K."/>
            <person name="LaButti K."/>
            <person name="Morin E."/>
            <person name="Salamov A."/>
            <person name="Lipzen A."/>
            <person name="Mereny Z."/>
            <person name="Hegedus B."/>
            <person name="Baldrian P."/>
            <person name="Stursova M."/>
            <person name="Weitz H."/>
            <person name="Taylor A."/>
            <person name="Grigoriev I.V."/>
            <person name="Nagy L.G."/>
            <person name="Martin F."/>
            <person name="Kauserud H."/>
        </authorList>
    </citation>
    <scope>NUCLEOTIDE SEQUENCE</scope>
    <source>
        <strain evidence="3">9284</strain>
    </source>
</reference>
<evidence type="ECO:0000256" key="2">
    <source>
        <dbReference type="SAM" id="Phobius"/>
    </source>
</evidence>
<dbReference type="Gene3D" id="1.20.1250.20">
    <property type="entry name" value="MFS general substrate transporter like domains"/>
    <property type="match status" value="1"/>
</dbReference>
<dbReference type="EMBL" id="JARKIF010000035">
    <property type="protein sequence ID" value="KAJ7610394.1"/>
    <property type="molecule type" value="Genomic_DNA"/>
</dbReference>
<dbReference type="InterPro" id="IPR050360">
    <property type="entry name" value="MFS_Sugar_Transporters"/>
</dbReference>
<dbReference type="PANTHER" id="PTHR48022:SF64">
    <property type="entry name" value="MAJOR FACILITATOR SUPERFAMILY (MFS) PROFILE DOMAIN-CONTAINING PROTEIN"/>
    <property type="match status" value="1"/>
</dbReference>
<feature type="transmembrane region" description="Helical" evidence="2">
    <location>
        <begin position="56"/>
        <end position="74"/>
    </location>
</feature>
<keyword evidence="2" id="KW-0472">Membrane</keyword>
<dbReference type="Proteomes" id="UP001221142">
    <property type="component" value="Unassembled WGS sequence"/>
</dbReference>
<comment type="caution">
    <text evidence="3">The sequence shown here is derived from an EMBL/GenBank/DDBJ whole genome shotgun (WGS) entry which is preliminary data.</text>
</comment>
<feature type="non-terminal residue" evidence="3">
    <location>
        <position position="1"/>
    </location>
</feature>
<dbReference type="AlphaFoldDB" id="A0AAD7B5G3"/>